<dbReference type="SUPFAM" id="SSF52540">
    <property type="entry name" value="P-loop containing nucleoside triphosphate hydrolases"/>
    <property type="match status" value="1"/>
</dbReference>
<dbReference type="InterPro" id="IPR003439">
    <property type="entry name" value="ABC_transporter-like_ATP-bd"/>
</dbReference>
<dbReference type="InterPro" id="IPR027417">
    <property type="entry name" value="P-loop_NTPase"/>
</dbReference>
<name>A0A383DWD6_9ZZZZ</name>
<dbReference type="PANTHER" id="PTHR24220:SF676">
    <property type="entry name" value="OLIGOPEPTIDE TRANSPORT ATP-BINDING PROTEIN AMIE"/>
    <property type="match status" value="1"/>
</dbReference>
<evidence type="ECO:0000259" key="1">
    <source>
        <dbReference type="Pfam" id="PF00005"/>
    </source>
</evidence>
<protein>
    <recommendedName>
        <fullName evidence="1">ABC transporter domain-containing protein</fullName>
    </recommendedName>
</protein>
<proteinExistence type="predicted"/>
<accession>A0A383DWD6</accession>
<dbReference type="GO" id="GO:0005886">
    <property type="term" value="C:plasma membrane"/>
    <property type="evidence" value="ECO:0007669"/>
    <property type="project" value="TreeGrafter"/>
</dbReference>
<dbReference type="EMBL" id="UINC01220793">
    <property type="protein sequence ID" value="SVE48852.1"/>
    <property type="molecule type" value="Genomic_DNA"/>
</dbReference>
<dbReference type="GO" id="GO:0005524">
    <property type="term" value="F:ATP binding"/>
    <property type="evidence" value="ECO:0007669"/>
    <property type="project" value="InterPro"/>
</dbReference>
<dbReference type="GO" id="GO:0022857">
    <property type="term" value="F:transmembrane transporter activity"/>
    <property type="evidence" value="ECO:0007669"/>
    <property type="project" value="TreeGrafter"/>
</dbReference>
<sequence length="95" mass="10568">MKINFSKILEINNLTVTYSSNQSPVLKNLELEVNKGDHLALIGPSGCGKTTLAKSIVNMLPKNSICTGEIFVMGENCKVMTNEQLQTFRRKNFGY</sequence>
<dbReference type="InterPro" id="IPR015854">
    <property type="entry name" value="ABC_transpr_LolD-like"/>
</dbReference>
<gene>
    <name evidence="2" type="ORF">METZ01_LOCUS501706</name>
</gene>
<evidence type="ECO:0000313" key="2">
    <source>
        <dbReference type="EMBL" id="SVE48852.1"/>
    </source>
</evidence>
<feature type="domain" description="ABC transporter" evidence="1">
    <location>
        <begin position="26"/>
        <end position="84"/>
    </location>
</feature>
<organism evidence="2">
    <name type="scientific">marine metagenome</name>
    <dbReference type="NCBI Taxonomy" id="408172"/>
    <lineage>
        <taxon>unclassified sequences</taxon>
        <taxon>metagenomes</taxon>
        <taxon>ecological metagenomes</taxon>
    </lineage>
</organism>
<feature type="non-terminal residue" evidence="2">
    <location>
        <position position="95"/>
    </location>
</feature>
<reference evidence="2" key="1">
    <citation type="submission" date="2018-05" db="EMBL/GenBank/DDBJ databases">
        <authorList>
            <person name="Lanie J.A."/>
            <person name="Ng W.-L."/>
            <person name="Kazmierczak K.M."/>
            <person name="Andrzejewski T.M."/>
            <person name="Davidsen T.M."/>
            <person name="Wayne K.J."/>
            <person name="Tettelin H."/>
            <person name="Glass J.I."/>
            <person name="Rusch D."/>
            <person name="Podicherti R."/>
            <person name="Tsui H.-C.T."/>
            <person name="Winkler M.E."/>
        </authorList>
    </citation>
    <scope>NUCLEOTIDE SEQUENCE</scope>
</reference>
<dbReference type="AlphaFoldDB" id="A0A383DWD6"/>
<dbReference type="Pfam" id="PF00005">
    <property type="entry name" value="ABC_tran"/>
    <property type="match status" value="1"/>
</dbReference>
<dbReference type="GO" id="GO:0016887">
    <property type="term" value="F:ATP hydrolysis activity"/>
    <property type="evidence" value="ECO:0007669"/>
    <property type="project" value="InterPro"/>
</dbReference>
<dbReference type="PANTHER" id="PTHR24220">
    <property type="entry name" value="IMPORT ATP-BINDING PROTEIN"/>
    <property type="match status" value="1"/>
</dbReference>
<dbReference type="Gene3D" id="3.40.50.300">
    <property type="entry name" value="P-loop containing nucleotide triphosphate hydrolases"/>
    <property type="match status" value="1"/>
</dbReference>